<dbReference type="EMBL" id="SKBM01000002">
    <property type="protein sequence ID" value="TCZ66213.1"/>
    <property type="molecule type" value="Genomic_DNA"/>
</dbReference>
<dbReference type="OrthoDB" id="361944at2"/>
<accession>A0A4R4DV97</accession>
<name>A0A4R4DV97_9PROT</name>
<protein>
    <recommendedName>
        <fullName evidence="3">3-oxoacyl-ACP synthase</fullName>
    </recommendedName>
</protein>
<sequence length="94" mass="10626">MVERGEDRTDFARIDAMTEADLEQAIADDPDWRDVPRDWHRGAEAVMPRAKVPISIRLDADLVEFFRGQGRGWQTKVNAILRAYANAKQATKAG</sequence>
<proteinExistence type="predicted"/>
<dbReference type="Proteomes" id="UP000295023">
    <property type="component" value="Unassembled WGS sequence"/>
</dbReference>
<evidence type="ECO:0000313" key="1">
    <source>
        <dbReference type="EMBL" id="TCZ66213.1"/>
    </source>
</evidence>
<dbReference type="AlphaFoldDB" id="A0A4R4DV97"/>
<evidence type="ECO:0008006" key="3">
    <source>
        <dbReference type="Google" id="ProtNLM"/>
    </source>
</evidence>
<organism evidence="1 2">
    <name type="scientific">Roseicella aquatilis</name>
    <dbReference type="NCBI Taxonomy" id="2527868"/>
    <lineage>
        <taxon>Bacteria</taxon>
        <taxon>Pseudomonadati</taxon>
        <taxon>Pseudomonadota</taxon>
        <taxon>Alphaproteobacteria</taxon>
        <taxon>Acetobacterales</taxon>
        <taxon>Roseomonadaceae</taxon>
        <taxon>Roseicella</taxon>
    </lineage>
</organism>
<dbReference type="InterPro" id="IPR025528">
    <property type="entry name" value="BrnA_antitoxin"/>
</dbReference>
<evidence type="ECO:0000313" key="2">
    <source>
        <dbReference type="Proteomes" id="UP000295023"/>
    </source>
</evidence>
<gene>
    <name evidence="1" type="ORF">EXY23_03180</name>
</gene>
<reference evidence="1 2" key="1">
    <citation type="submission" date="2019-03" db="EMBL/GenBank/DDBJ databases">
        <title>Paracraurococcus aquatilis NE82 genome sequence.</title>
        <authorList>
            <person name="Zhao Y."/>
            <person name="Du Z."/>
        </authorList>
    </citation>
    <scope>NUCLEOTIDE SEQUENCE [LARGE SCALE GENOMIC DNA]</scope>
    <source>
        <strain evidence="1 2">NE82</strain>
    </source>
</reference>
<dbReference type="Pfam" id="PF14384">
    <property type="entry name" value="BrnA_antitoxin"/>
    <property type="match status" value="1"/>
</dbReference>
<keyword evidence="2" id="KW-1185">Reference proteome</keyword>
<comment type="caution">
    <text evidence="1">The sequence shown here is derived from an EMBL/GenBank/DDBJ whole genome shotgun (WGS) entry which is preliminary data.</text>
</comment>